<dbReference type="InterPro" id="IPR035940">
    <property type="entry name" value="CAP_sf"/>
</dbReference>
<sequence>MRIGTIAVALTVAAAGTVVAPGEADAATSYPVQVLQETNKYRAQAGCPALVGNGQLTVAAQVHTDEMAKYRYMSHTGVAGDNPDDRIAGAGYPWKRWGENIAAGQRTPQQVVTWWMNSPPHRANILNCAFREIGIWYTLGGARTYWTQDFGSAGGA</sequence>
<name>A0ABU5R922_9PSEU</name>
<dbReference type="Proteomes" id="UP001304298">
    <property type="component" value="Unassembled WGS sequence"/>
</dbReference>
<comment type="caution">
    <text evidence="3">The sequence shown here is derived from an EMBL/GenBank/DDBJ whole genome shotgun (WGS) entry which is preliminary data.</text>
</comment>
<evidence type="ECO:0000313" key="4">
    <source>
        <dbReference type="Proteomes" id="UP001304298"/>
    </source>
</evidence>
<dbReference type="SUPFAM" id="SSF55797">
    <property type="entry name" value="PR-1-like"/>
    <property type="match status" value="1"/>
</dbReference>
<feature type="chain" id="PRO_5046315878" evidence="1">
    <location>
        <begin position="21"/>
        <end position="156"/>
    </location>
</feature>
<reference evidence="3 4" key="1">
    <citation type="submission" date="2023-12" db="EMBL/GenBank/DDBJ databases">
        <title>Amycolatopsis sp. V23-08.</title>
        <authorList>
            <person name="Somphong A."/>
        </authorList>
    </citation>
    <scope>NUCLEOTIDE SEQUENCE [LARGE SCALE GENOMIC DNA]</scope>
    <source>
        <strain evidence="3 4">V23-08</strain>
    </source>
</reference>
<dbReference type="EMBL" id="JAYFSI010000005">
    <property type="protein sequence ID" value="MEA5362345.1"/>
    <property type="molecule type" value="Genomic_DNA"/>
</dbReference>
<evidence type="ECO:0000256" key="1">
    <source>
        <dbReference type="SAM" id="SignalP"/>
    </source>
</evidence>
<dbReference type="InterPro" id="IPR014044">
    <property type="entry name" value="CAP_dom"/>
</dbReference>
<proteinExistence type="predicted"/>
<accession>A0ABU5R922</accession>
<dbReference type="RefSeq" id="WP_323329829.1">
    <property type="nucleotide sequence ID" value="NZ_JAYFSI010000005.1"/>
</dbReference>
<keyword evidence="4" id="KW-1185">Reference proteome</keyword>
<dbReference type="Gene3D" id="3.40.33.10">
    <property type="entry name" value="CAP"/>
    <property type="match status" value="1"/>
</dbReference>
<evidence type="ECO:0000259" key="2">
    <source>
        <dbReference type="Pfam" id="PF00188"/>
    </source>
</evidence>
<feature type="domain" description="SCP" evidence="2">
    <location>
        <begin position="35"/>
        <end position="150"/>
    </location>
</feature>
<keyword evidence="1" id="KW-0732">Signal</keyword>
<protein>
    <submittedName>
        <fullName evidence="3">CAP domain-containing protein</fullName>
    </submittedName>
</protein>
<gene>
    <name evidence="3" type="ORF">VA596_22600</name>
</gene>
<organism evidence="3 4">
    <name type="scientific">Amycolatopsis heterodermiae</name>
    <dbReference type="NCBI Taxonomy" id="3110235"/>
    <lineage>
        <taxon>Bacteria</taxon>
        <taxon>Bacillati</taxon>
        <taxon>Actinomycetota</taxon>
        <taxon>Actinomycetes</taxon>
        <taxon>Pseudonocardiales</taxon>
        <taxon>Pseudonocardiaceae</taxon>
        <taxon>Amycolatopsis</taxon>
    </lineage>
</organism>
<feature type="signal peptide" evidence="1">
    <location>
        <begin position="1"/>
        <end position="20"/>
    </location>
</feature>
<dbReference type="CDD" id="cd05379">
    <property type="entry name" value="CAP_bacterial"/>
    <property type="match status" value="1"/>
</dbReference>
<dbReference type="Pfam" id="PF00188">
    <property type="entry name" value="CAP"/>
    <property type="match status" value="1"/>
</dbReference>
<dbReference type="PANTHER" id="PTHR31157">
    <property type="entry name" value="SCP DOMAIN-CONTAINING PROTEIN"/>
    <property type="match status" value="1"/>
</dbReference>
<dbReference type="PANTHER" id="PTHR31157:SF1">
    <property type="entry name" value="SCP DOMAIN-CONTAINING PROTEIN"/>
    <property type="match status" value="1"/>
</dbReference>
<evidence type="ECO:0000313" key="3">
    <source>
        <dbReference type="EMBL" id="MEA5362345.1"/>
    </source>
</evidence>